<dbReference type="Proteomes" id="UP000007174">
    <property type="component" value="Unassembled WGS sequence"/>
</dbReference>
<dbReference type="HOGENOM" id="CLU_2819418_0_0_1"/>
<name>H1V199_COLHI</name>
<evidence type="ECO:0000256" key="1">
    <source>
        <dbReference type="SAM" id="MobiDB-lite"/>
    </source>
</evidence>
<feature type="non-terminal residue" evidence="2">
    <location>
        <position position="67"/>
    </location>
</feature>
<evidence type="ECO:0000313" key="3">
    <source>
        <dbReference type="Proteomes" id="UP000007174"/>
    </source>
</evidence>
<dbReference type="EMBL" id="CACQ02000973">
    <property type="protein sequence ID" value="CCF34001.1"/>
    <property type="molecule type" value="Genomic_DNA"/>
</dbReference>
<accession>H1V199</accession>
<sequence length="67" mass="7363">GLELWPHISEFTCRLSPTSQRHRMSEPSLMVGRTPTEHTSSRQNISTAFGVSIILSSHGSTSLINTP</sequence>
<dbReference type="AlphaFoldDB" id="H1V199"/>
<gene>
    <name evidence="2" type="ORF">CH063_06083</name>
</gene>
<protein>
    <submittedName>
        <fullName evidence="2">Uncharacterized protein</fullName>
    </submittedName>
</protein>
<reference evidence="3" key="1">
    <citation type="journal article" date="2012" name="Nat. Genet.">
        <title>Lifestyle transitions in plant pathogenic Colletotrichum fungi deciphered by genome and transcriptome analyses.</title>
        <authorList>
            <person name="O'Connell R.J."/>
            <person name="Thon M.R."/>
            <person name="Hacquard S."/>
            <person name="Amyotte S.G."/>
            <person name="Kleemann J."/>
            <person name="Torres M.F."/>
            <person name="Damm U."/>
            <person name="Buiate E.A."/>
            <person name="Epstein L."/>
            <person name="Alkan N."/>
            <person name="Altmueller J."/>
            <person name="Alvarado-Balderrama L."/>
            <person name="Bauser C.A."/>
            <person name="Becker C."/>
            <person name="Birren B.W."/>
            <person name="Chen Z."/>
            <person name="Choi J."/>
            <person name="Crouch J.A."/>
            <person name="Duvick J.P."/>
            <person name="Farman M.A."/>
            <person name="Gan P."/>
            <person name="Heiman D."/>
            <person name="Henrissat B."/>
            <person name="Howard R.J."/>
            <person name="Kabbage M."/>
            <person name="Koch C."/>
            <person name="Kracher B."/>
            <person name="Kubo Y."/>
            <person name="Law A.D."/>
            <person name="Lebrun M.-H."/>
            <person name="Lee Y.-H."/>
            <person name="Miyara I."/>
            <person name="Moore N."/>
            <person name="Neumann U."/>
            <person name="Nordstroem K."/>
            <person name="Panaccione D.G."/>
            <person name="Panstruga R."/>
            <person name="Place M."/>
            <person name="Proctor R.H."/>
            <person name="Prusky D."/>
            <person name="Rech G."/>
            <person name="Reinhardt R."/>
            <person name="Rollins J.A."/>
            <person name="Rounsley S."/>
            <person name="Schardl C.L."/>
            <person name="Schwartz D.C."/>
            <person name="Shenoy N."/>
            <person name="Shirasu K."/>
            <person name="Sikhakolli U.R."/>
            <person name="Stueber K."/>
            <person name="Sukno S.A."/>
            <person name="Sweigard J.A."/>
            <person name="Takano Y."/>
            <person name="Takahara H."/>
            <person name="Trail F."/>
            <person name="van der Does H.C."/>
            <person name="Voll L.M."/>
            <person name="Will I."/>
            <person name="Young S."/>
            <person name="Zeng Q."/>
            <person name="Zhang J."/>
            <person name="Zhou S."/>
            <person name="Dickman M.B."/>
            <person name="Schulze-Lefert P."/>
            <person name="Ver Loren van Themaat E."/>
            <person name="Ma L.-J."/>
            <person name="Vaillancourt L.J."/>
        </authorList>
    </citation>
    <scope>NUCLEOTIDE SEQUENCE [LARGE SCALE GENOMIC DNA]</scope>
    <source>
        <strain evidence="3">IMI 349063</strain>
    </source>
</reference>
<feature type="region of interest" description="Disordered" evidence="1">
    <location>
        <begin position="17"/>
        <end position="42"/>
    </location>
</feature>
<evidence type="ECO:0000313" key="2">
    <source>
        <dbReference type="EMBL" id="CCF34001.1"/>
    </source>
</evidence>
<proteinExistence type="predicted"/>
<organism evidence="2 3">
    <name type="scientific">Colletotrichum higginsianum (strain IMI 349063)</name>
    <name type="common">Crucifer anthracnose fungus</name>
    <dbReference type="NCBI Taxonomy" id="759273"/>
    <lineage>
        <taxon>Eukaryota</taxon>
        <taxon>Fungi</taxon>
        <taxon>Dikarya</taxon>
        <taxon>Ascomycota</taxon>
        <taxon>Pezizomycotina</taxon>
        <taxon>Sordariomycetes</taxon>
        <taxon>Hypocreomycetidae</taxon>
        <taxon>Glomerellales</taxon>
        <taxon>Glomerellaceae</taxon>
        <taxon>Colletotrichum</taxon>
        <taxon>Colletotrichum destructivum species complex</taxon>
    </lineage>
</organism>